<dbReference type="EMBL" id="BRZM01000052">
    <property type="protein sequence ID" value="GLD62467.1"/>
    <property type="molecule type" value="Genomic_DNA"/>
</dbReference>
<evidence type="ECO:0000256" key="1">
    <source>
        <dbReference type="SAM" id="MobiDB-lite"/>
    </source>
</evidence>
<name>A0AAD3MZD1_LATJO</name>
<dbReference type="Proteomes" id="UP001279410">
    <property type="component" value="Unassembled WGS sequence"/>
</dbReference>
<feature type="compositionally biased region" description="Polar residues" evidence="1">
    <location>
        <begin position="111"/>
        <end position="121"/>
    </location>
</feature>
<evidence type="ECO:0000313" key="3">
    <source>
        <dbReference type="Proteomes" id="UP001279410"/>
    </source>
</evidence>
<evidence type="ECO:0000313" key="2">
    <source>
        <dbReference type="EMBL" id="GLD62467.1"/>
    </source>
</evidence>
<dbReference type="AlphaFoldDB" id="A0AAD3MZD1"/>
<gene>
    <name evidence="2" type="ORF">AKAME5_001418400</name>
</gene>
<reference evidence="2" key="1">
    <citation type="submission" date="2022-08" db="EMBL/GenBank/DDBJ databases">
        <title>Genome sequencing of akame (Lates japonicus).</title>
        <authorList>
            <person name="Hashiguchi Y."/>
            <person name="Takahashi H."/>
        </authorList>
    </citation>
    <scope>NUCLEOTIDE SEQUENCE</scope>
    <source>
        <strain evidence="2">Kochi</strain>
    </source>
</reference>
<feature type="compositionally biased region" description="Polar residues" evidence="1">
    <location>
        <begin position="13"/>
        <end position="22"/>
    </location>
</feature>
<proteinExistence type="predicted"/>
<organism evidence="2 3">
    <name type="scientific">Lates japonicus</name>
    <name type="common">Japanese lates</name>
    <dbReference type="NCBI Taxonomy" id="270547"/>
    <lineage>
        <taxon>Eukaryota</taxon>
        <taxon>Metazoa</taxon>
        <taxon>Chordata</taxon>
        <taxon>Craniata</taxon>
        <taxon>Vertebrata</taxon>
        <taxon>Euteleostomi</taxon>
        <taxon>Actinopterygii</taxon>
        <taxon>Neopterygii</taxon>
        <taxon>Teleostei</taxon>
        <taxon>Neoteleostei</taxon>
        <taxon>Acanthomorphata</taxon>
        <taxon>Carangaria</taxon>
        <taxon>Carangaria incertae sedis</taxon>
        <taxon>Centropomidae</taxon>
        <taxon>Lates</taxon>
    </lineage>
</organism>
<accession>A0AAD3MZD1</accession>
<comment type="caution">
    <text evidence="2">The sequence shown here is derived from an EMBL/GenBank/DDBJ whole genome shotgun (WGS) entry which is preliminary data.</text>
</comment>
<protein>
    <submittedName>
        <fullName evidence="2">Uncharacterized protein</fullName>
    </submittedName>
</protein>
<feature type="region of interest" description="Disordered" evidence="1">
    <location>
        <begin position="107"/>
        <end position="129"/>
    </location>
</feature>
<feature type="region of interest" description="Disordered" evidence="1">
    <location>
        <begin position="1"/>
        <end position="44"/>
    </location>
</feature>
<sequence>MMWTTPRSGRYLWSQTPQSTPSRDLLTRDSPLNPLQSSESGFWRKKQETKTRLKAISVEGLPERNCMLFTLTSSTVHCHLSLRGETSLWRELWPGEGGGQRIRYREIPPQYNHSPRTSFSSKESRALIG</sequence>
<keyword evidence="3" id="KW-1185">Reference proteome</keyword>